<gene>
    <name evidence="2" type="ORF">PSNMU_V1.4_AUG-EV-PASAV3_0009660</name>
</gene>
<dbReference type="Proteomes" id="UP000291116">
    <property type="component" value="Unassembled WGS sequence"/>
</dbReference>
<sequence length="237" mass="26425">MHWREEAGAPDMINLVDLANGPESAPEALEDPERLVKAKAMVYALNYGSLYWHGLTKDGRPVLWLRTNRKPWYPDVDAEVNALISMADVGIKHMPAGVTDFICVSESSSPPPPNPTFMIKMLKALVKGYPDRLNVLLSAPVSSIVQFVMNLLLPLMPGRLASKVVLLDVEGAKPKLAELLLNGEEDIPNFFGGPCNHDEYYPDPSQCENRGQGTLTFDWYGMVERLEKAKREFEAKK</sequence>
<dbReference type="EMBL" id="CAACVS010000023">
    <property type="protein sequence ID" value="VEU34264.1"/>
    <property type="molecule type" value="Genomic_DNA"/>
</dbReference>
<dbReference type="InterPro" id="IPR036865">
    <property type="entry name" value="CRAL-TRIO_dom_sf"/>
</dbReference>
<dbReference type="PANTHER" id="PTHR45824:SF29">
    <property type="entry name" value="GH16843P"/>
    <property type="match status" value="1"/>
</dbReference>
<dbReference type="OrthoDB" id="75724at2759"/>
<keyword evidence="3" id="KW-1185">Reference proteome</keyword>
<evidence type="ECO:0000313" key="2">
    <source>
        <dbReference type="EMBL" id="VEU34264.1"/>
    </source>
</evidence>
<dbReference type="PANTHER" id="PTHR45824">
    <property type="entry name" value="GH16843P"/>
    <property type="match status" value="1"/>
</dbReference>
<dbReference type="PROSITE" id="PS50191">
    <property type="entry name" value="CRAL_TRIO"/>
    <property type="match status" value="1"/>
</dbReference>
<dbReference type="CDD" id="cd00170">
    <property type="entry name" value="SEC14"/>
    <property type="match status" value="1"/>
</dbReference>
<accession>A0A448YWV3</accession>
<reference evidence="2 3" key="1">
    <citation type="submission" date="2019-01" db="EMBL/GenBank/DDBJ databases">
        <authorList>
            <person name="Ferrante I. M."/>
        </authorList>
    </citation>
    <scope>NUCLEOTIDE SEQUENCE [LARGE SCALE GENOMIC DNA]</scope>
    <source>
        <strain evidence="2 3">B856</strain>
    </source>
</reference>
<organism evidence="2 3">
    <name type="scientific">Pseudo-nitzschia multistriata</name>
    <dbReference type="NCBI Taxonomy" id="183589"/>
    <lineage>
        <taxon>Eukaryota</taxon>
        <taxon>Sar</taxon>
        <taxon>Stramenopiles</taxon>
        <taxon>Ochrophyta</taxon>
        <taxon>Bacillariophyta</taxon>
        <taxon>Bacillariophyceae</taxon>
        <taxon>Bacillariophycidae</taxon>
        <taxon>Bacillariales</taxon>
        <taxon>Bacillariaceae</taxon>
        <taxon>Pseudo-nitzschia</taxon>
    </lineage>
</organism>
<dbReference type="SUPFAM" id="SSF52087">
    <property type="entry name" value="CRAL/TRIO domain"/>
    <property type="match status" value="1"/>
</dbReference>
<dbReference type="GO" id="GO:0008526">
    <property type="term" value="F:phosphatidylinositol transfer activity"/>
    <property type="evidence" value="ECO:0007669"/>
    <property type="project" value="TreeGrafter"/>
</dbReference>
<dbReference type="InterPro" id="IPR001251">
    <property type="entry name" value="CRAL-TRIO_dom"/>
</dbReference>
<dbReference type="InterPro" id="IPR052578">
    <property type="entry name" value="PI_Transfer_CRAL-TRIO"/>
</dbReference>
<dbReference type="Pfam" id="PF00650">
    <property type="entry name" value="CRAL_TRIO"/>
    <property type="match status" value="1"/>
</dbReference>
<protein>
    <recommendedName>
        <fullName evidence="1">CRAL-TRIO domain-containing protein</fullName>
    </recommendedName>
</protein>
<name>A0A448YWV3_9STRA</name>
<proteinExistence type="predicted"/>
<evidence type="ECO:0000313" key="3">
    <source>
        <dbReference type="Proteomes" id="UP000291116"/>
    </source>
</evidence>
<dbReference type="AlphaFoldDB" id="A0A448YWV3"/>
<evidence type="ECO:0000259" key="1">
    <source>
        <dbReference type="PROSITE" id="PS50191"/>
    </source>
</evidence>
<dbReference type="Gene3D" id="3.40.525.10">
    <property type="entry name" value="CRAL-TRIO lipid binding domain"/>
    <property type="match status" value="1"/>
</dbReference>
<feature type="domain" description="CRAL-TRIO" evidence="1">
    <location>
        <begin position="38"/>
        <end position="199"/>
    </location>
</feature>